<sequence length="59" mass="6574">MAKVVLLIGVSEYEPGLNPLPSEVRDVEGKRRRFIASLRSRSVIKKLYPNRIAIAPVGL</sequence>
<keyword evidence="2" id="KW-1185">Reference proteome</keyword>
<accession>A0ABR8F567</accession>
<dbReference type="EMBL" id="JACJTE010000078">
    <property type="protein sequence ID" value="MBD2565303.1"/>
    <property type="molecule type" value="Genomic_DNA"/>
</dbReference>
<evidence type="ECO:0000313" key="1">
    <source>
        <dbReference type="EMBL" id="MBD2565303.1"/>
    </source>
</evidence>
<protein>
    <submittedName>
        <fullName evidence="1">Uncharacterized protein</fullName>
    </submittedName>
</protein>
<organism evidence="1 2">
    <name type="scientific">Nostoc linckia FACHB-391</name>
    <dbReference type="NCBI Taxonomy" id="2692906"/>
    <lineage>
        <taxon>Bacteria</taxon>
        <taxon>Bacillati</taxon>
        <taxon>Cyanobacteriota</taxon>
        <taxon>Cyanophyceae</taxon>
        <taxon>Nostocales</taxon>
        <taxon>Nostocaceae</taxon>
        <taxon>Nostoc</taxon>
    </lineage>
</organism>
<gene>
    <name evidence="1" type="ORF">H6G95_32960</name>
</gene>
<proteinExistence type="predicted"/>
<dbReference type="Proteomes" id="UP000604661">
    <property type="component" value="Unassembled WGS sequence"/>
</dbReference>
<dbReference type="RefSeq" id="WP_190900628.1">
    <property type="nucleotide sequence ID" value="NZ_JACJTE010000078.1"/>
</dbReference>
<evidence type="ECO:0000313" key="2">
    <source>
        <dbReference type="Proteomes" id="UP000604661"/>
    </source>
</evidence>
<name>A0ABR8F567_NOSLI</name>
<reference evidence="1 2" key="1">
    <citation type="journal article" date="2020" name="ISME J.">
        <title>Comparative genomics reveals insights into cyanobacterial evolution and habitat adaptation.</title>
        <authorList>
            <person name="Chen M.Y."/>
            <person name="Teng W.K."/>
            <person name="Zhao L."/>
            <person name="Hu C.X."/>
            <person name="Zhou Y.K."/>
            <person name="Han B.P."/>
            <person name="Song L.R."/>
            <person name="Shu W.S."/>
        </authorList>
    </citation>
    <scope>NUCLEOTIDE SEQUENCE [LARGE SCALE GENOMIC DNA]</scope>
    <source>
        <strain evidence="1 2">FACHB-391</strain>
    </source>
</reference>
<comment type="caution">
    <text evidence="1">The sequence shown here is derived from an EMBL/GenBank/DDBJ whole genome shotgun (WGS) entry which is preliminary data.</text>
</comment>